<keyword evidence="1" id="KW-1133">Transmembrane helix</keyword>
<proteinExistence type="predicted"/>
<reference evidence="4" key="1">
    <citation type="submission" date="2025-08" db="UniProtKB">
        <authorList>
            <consortium name="RefSeq"/>
        </authorList>
    </citation>
    <scope>IDENTIFICATION</scope>
</reference>
<name>A0ABM1A1D9_APLCA</name>
<dbReference type="Proteomes" id="UP000694888">
    <property type="component" value="Unplaced"/>
</dbReference>
<dbReference type="RefSeq" id="XP_012938861.1">
    <property type="nucleotide sequence ID" value="XM_013083407.1"/>
</dbReference>
<evidence type="ECO:0000256" key="1">
    <source>
        <dbReference type="SAM" id="Phobius"/>
    </source>
</evidence>
<accession>A0ABM1A1D9</accession>
<keyword evidence="3" id="KW-1185">Reference proteome</keyword>
<feature type="transmembrane region" description="Helical" evidence="1">
    <location>
        <begin position="12"/>
        <end position="32"/>
    </location>
</feature>
<sequence length="643" mass="73558">MEYSPMNSKRNRFLVSFLLIFMSFGVFLSFWYDPVGPMRLPPPLEVKAVAEGKDDGPQRASPVTVKKSLARKGPTGWKQLTIFQIHDKFRAKLSPNCGNKKLRKRCLSTMLDEDCRVDAMDYIELNEFVKKNSRFVPLLDDKEYVFPWEKNYVIQKPLSNEKKLPDLEQSKITVLSHREENGLVTCRQHEELVLRADIYDSYGKTRSLGGDDVRAWMTKATTPNITSATLHVVDWKNGTYTLSTPCLWLGQSQLIVVVPYPREYLRMTLVQRRNGRTRYKAGLFQKNNITESTICWSTPNLFHPCLCNYTTQNTLPFYCGQPADPRLTCDDWAGVNSLWSVQPANLTSAENRMIQTIVRKPEEVAIKHPLTIRTTKSSKAGPKKLLPCWKTSPRVTWETKRPQGYWTQQMEWRSLLCKQPEFTPQWLDSCLKDTTVLITGDSNSYAMYSALKSMPRCSRYANLSRSGVGGVVCKQKSRTGGIKFAAHEHPLYMKRRSANPWISVMFHKSVEMKIDELPSTGRVVVIVHYYLHLITAHLSSSLPWMNSLRDAVQRLVRRNPQATVALRGGHMAWDGWHVNHHAGGDVLATFLHAIIREVFTPVRDNLIYVDAWGMTVSLQNRLLHPHPKVQASIVKMVLSFACP</sequence>
<dbReference type="PANTHER" id="PTHR16165:SF5">
    <property type="entry name" value="NXPE FAMILY MEMBER 3"/>
    <property type="match status" value="1"/>
</dbReference>
<keyword evidence="1" id="KW-0812">Transmembrane</keyword>
<dbReference type="Pfam" id="PF24536">
    <property type="entry name" value="NXPE4_C"/>
    <property type="match status" value="1"/>
</dbReference>
<organism evidence="3 4">
    <name type="scientific">Aplysia californica</name>
    <name type="common">California sea hare</name>
    <dbReference type="NCBI Taxonomy" id="6500"/>
    <lineage>
        <taxon>Eukaryota</taxon>
        <taxon>Metazoa</taxon>
        <taxon>Spiralia</taxon>
        <taxon>Lophotrochozoa</taxon>
        <taxon>Mollusca</taxon>
        <taxon>Gastropoda</taxon>
        <taxon>Heterobranchia</taxon>
        <taxon>Euthyneura</taxon>
        <taxon>Tectipleura</taxon>
        <taxon>Aplysiida</taxon>
        <taxon>Aplysioidea</taxon>
        <taxon>Aplysiidae</taxon>
        <taxon>Aplysia</taxon>
    </lineage>
</organism>
<gene>
    <name evidence="4" type="primary">LOC101854333</name>
</gene>
<dbReference type="InterPro" id="IPR057106">
    <property type="entry name" value="NXPE4_C"/>
</dbReference>
<evidence type="ECO:0000313" key="4">
    <source>
        <dbReference type="RefSeq" id="XP_012938861.1"/>
    </source>
</evidence>
<dbReference type="PANTHER" id="PTHR16165">
    <property type="entry name" value="NXPE FAMILY MEMBER"/>
    <property type="match status" value="1"/>
</dbReference>
<feature type="domain" description="NXPE C-terminal" evidence="2">
    <location>
        <begin position="412"/>
        <end position="642"/>
    </location>
</feature>
<protein>
    <submittedName>
        <fullName evidence="4">NXPE family member 3</fullName>
    </submittedName>
</protein>
<evidence type="ECO:0000313" key="3">
    <source>
        <dbReference type="Proteomes" id="UP000694888"/>
    </source>
</evidence>
<dbReference type="GeneID" id="101854333"/>
<keyword evidence="1" id="KW-0472">Membrane</keyword>
<evidence type="ECO:0000259" key="2">
    <source>
        <dbReference type="Pfam" id="PF24536"/>
    </source>
</evidence>